<dbReference type="GO" id="GO:0003676">
    <property type="term" value="F:nucleic acid binding"/>
    <property type="evidence" value="ECO:0007669"/>
    <property type="project" value="InterPro"/>
</dbReference>
<dbReference type="InterPro" id="IPR012340">
    <property type="entry name" value="NA-bd_OB-fold"/>
</dbReference>
<dbReference type="SMART" id="SM00316">
    <property type="entry name" value="S1"/>
    <property type="match status" value="1"/>
</dbReference>
<dbReference type="EMBL" id="AMFJ01036201">
    <property type="protein sequence ID" value="EKD24591.1"/>
    <property type="molecule type" value="Genomic_DNA"/>
</dbReference>
<comment type="caution">
    <text evidence="3">The sequence shown here is derived from an EMBL/GenBank/DDBJ whole genome shotgun (WGS) entry which is preliminary data.</text>
</comment>
<dbReference type="InterPro" id="IPR003029">
    <property type="entry name" value="S1_domain"/>
</dbReference>
<protein>
    <recommendedName>
        <fullName evidence="2">S1 motif domain-containing protein</fullName>
    </recommendedName>
</protein>
<reference evidence="3" key="1">
    <citation type="journal article" date="2012" name="Science">
        <title>Fermentation, hydrogen, and sulfur metabolism in multiple uncultivated bacterial phyla.</title>
        <authorList>
            <person name="Wrighton K.C."/>
            <person name="Thomas B.C."/>
            <person name="Sharon I."/>
            <person name="Miller C.S."/>
            <person name="Castelle C.J."/>
            <person name="VerBerkmoes N.C."/>
            <person name="Wilkins M.J."/>
            <person name="Hettich R.L."/>
            <person name="Lipton M.S."/>
            <person name="Williams K.H."/>
            <person name="Long P.E."/>
            <person name="Banfield J.F."/>
        </authorList>
    </citation>
    <scope>NUCLEOTIDE SEQUENCE [LARGE SCALE GENOMIC DNA]</scope>
</reference>
<accession>K1XH54</accession>
<evidence type="ECO:0000259" key="2">
    <source>
        <dbReference type="SMART" id="SM00316"/>
    </source>
</evidence>
<keyword evidence="1" id="KW-0175">Coiled coil</keyword>
<name>K1XH54_9BACT</name>
<evidence type="ECO:0000313" key="3">
    <source>
        <dbReference type="EMBL" id="EKD24591.1"/>
    </source>
</evidence>
<evidence type="ECO:0000256" key="1">
    <source>
        <dbReference type="SAM" id="Coils"/>
    </source>
</evidence>
<organism evidence="3">
    <name type="scientific">uncultured bacterium</name>
    <name type="common">gcode 4</name>
    <dbReference type="NCBI Taxonomy" id="1234023"/>
    <lineage>
        <taxon>Bacteria</taxon>
        <taxon>environmental samples</taxon>
    </lineage>
</organism>
<gene>
    <name evidence="3" type="ORF">ACD_80C00194G0010</name>
</gene>
<feature type="coiled-coil region" evidence="1">
    <location>
        <begin position="315"/>
        <end position="349"/>
    </location>
</feature>
<proteinExistence type="predicted"/>
<sequence>MKTIDPKALKPRFENLEQLNDRVLDLSETERKKQETAKEIADNLQFFVNQNNNNARWYLKDFKARIQEKYEHKIWQKYFGNKSKTEILTEAKKNNEIYKKWKLYDNEVTLADRELKWKFKKDVYEVIKRLFNKEITTHGWSDIDKDAGLHLLKLAKFFKDPKGENVDYAKKLVSHGERWEKWFEYDSGGTKNGLDIVKKIYQEWPHKGEASKSLFNALAIVDEHDRSQETKNINKPTSSTHMIFNLLNELGVLHPKHRDQIKRFVDFVDKVDSQDYQFSWADKQVSHKTLFGLHRKIQIHNIYEYFENPKHTGLEVLNEEELKKLNLKNDNQKEENERKMTEREELDKKGRFGNFNNERFIFALGKEFNGGQQMAAAMGVGYFKIFESWDLYMFSLNQLPTKIAGLPTNGNFLNIKKIWLEDLKKVLDVFEFGKYSEKWLKENFLAYRKAQIEKEDEKIEAEKNKENNIQISMSQLPKITKKDLKVWSIHTGMINNIANKMWFVTLDQDDKIRGRIKVENKKELEKYKKWDQVQVKIDEVSEEEGKLVTLSLVS</sequence>
<dbReference type="AlphaFoldDB" id="K1XH54"/>
<feature type="domain" description="S1 motif" evidence="2">
    <location>
        <begin position="485"/>
        <end position="553"/>
    </location>
</feature>
<dbReference type="SUPFAM" id="SSF50249">
    <property type="entry name" value="Nucleic acid-binding proteins"/>
    <property type="match status" value="1"/>
</dbReference>